<dbReference type="RefSeq" id="WP_059034077.1">
    <property type="nucleotide sequence ID" value="NZ_BSDN01000004.1"/>
</dbReference>
<sequence>MTNLTSWLYVDLDIIADNIKAIKEYIGPVKLLAVVKADAYGHGIFPVASCAVENGADYLGVSSVEEGIFLRKKGIIAPVLIFNTILPEQAEDVVNFNLTSTICSIESVKAVDEAAKKCGKKARVHLKIDTGMGRFGILPKDVVEFTAKIYSGFNNIYLEGLYTHFSLASNEGNTRKQFNLFSSLINELKKKGIEIPLKHACNSTALLNYKDMHLDMVRSGNLVYGMCPTSKIKTKNPSQLYSKIVFLKTLPKGHHVGYGNKFTTKKTTTIAIIPFGYYEGLGLTVHQPSNAVDVLKYLLKHLLTALGIRKQDRIVTIKGVKCNILGKISMQNSIIDVTDIRDKVSIGDVAELNARRINISSSVARVYHKENRIFTE</sequence>
<evidence type="ECO:0000259" key="7">
    <source>
        <dbReference type="SMART" id="SM01005"/>
    </source>
</evidence>
<evidence type="ECO:0000313" key="9">
    <source>
        <dbReference type="Proteomes" id="UP000062160"/>
    </source>
</evidence>
<dbReference type="EC" id="5.1.1.1" evidence="4"/>
<dbReference type="PANTHER" id="PTHR30511:SF0">
    <property type="entry name" value="ALANINE RACEMASE, CATABOLIC-RELATED"/>
    <property type="match status" value="1"/>
</dbReference>
<dbReference type="OrthoDB" id="9813814at2"/>
<feature type="binding site" evidence="4 6">
    <location>
        <position position="134"/>
    </location>
    <ligand>
        <name>substrate</name>
    </ligand>
</feature>
<dbReference type="SMART" id="SM01005">
    <property type="entry name" value="Ala_racemase_C"/>
    <property type="match status" value="1"/>
</dbReference>
<evidence type="ECO:0000256" key="4">
    <source>
        <dbReference type="HAMAP-Rule" id="MF_01201"/>
    </source>
</evidence>
<name>A0A0U9HHK8_9FIRM</name>
<evidence type="ECO:0000256" key="6">
    <source>
        <dbReference type="PIRSR" id="PIRSR600821-52"/>
    </source>
</evidence>
<gene>
    <name evidence="8" type="ORF">TSYNT_9469</name>
</gene>
<dbReference type="CDD" id="cd00430">
    <property type="entry name" value="PLPDE_III_AR"/>
    <property type="match status" value="1"/>
</dbReference>
<dbReference type="AlphaFoldDB" id="A0A0U9HHK8"/>
<accession>A0A0U9HHK8</accession>
<dbReference type="PRINTS" id="PR00992">
    <property type="entry name" value="ALARACEMASE"/>
</dbReference>
<dbReference type="HAMAP" id="MF_01201">
    <property type="entry name" value="Ala_racemase"/>
    <property type="match status" value="1"/>
</dbReference>
<evidence type="ECO:0000256" key="2">
    <source>
        <dbReference type="ARBA" id="ARBA00022898"/>
    </source>
</evidence>
<dbReference type="GO" id="GO:0008784">
    <property type="term" value="F:alanine racemase activity"/>
    <property type="evidence" value="ECO:0007669"/>
    <property type="project" value="UniProtKB-UniRule"/>
</dbReference>
<dbReference type="InterPro" id="IPR011079">
    <property type="entry name" value="Ala_racemase_C"/>
</dbReference>
<dbReference type="FunFam" id="3.20.20.10:FF:000002">
    <property type="entry name" value="Alanine racemase"/>
    <property type="match status" value="1"/>
</dbReference>
<dbReference type="UniPathway" id="UPA00042">
    <property type="reaction ID" value="UER00497"/>
</dbReference>
<dbReference type="Proteomes" id="UP000062160">
    <property type="component" value="Unassembled WGS sequence"/>
</dbReference>
<comment type="similarity">
    <text evidence="4">Belongs to the alanine racemase family.</text>
</comment>
<dbReference type="NCBIfam" id="TIGR00492">
    <property type="entry name" value="alr"/>
    <property type="match status" value="1"/>
</dbReference>
<dbReference type="GO" id="GO:0005829">
    <property type="term" value="C:cytosol"/>
    <property type="evidence" value="ECO:0007669"/>
    <property type="project" value="TreeGrafter"/>
</dbReference>
<evidence type="ECO:0000256" key="5">
    <source>
        <dbReference type="PIRSR" id="PIRSR600821-50"/>
    </source>
</evidence>
<dbReference type="InterPro" id="IPR029066">
    <property type="entry name" value="PLP-binding_barrel"/>
</dbReference>
<evidence type="ECO:0000313" key="8">
    <source>
        <dbReference type="EMBL" id="GAQ26205.1"/>
    </source>
</evidence>
<proteinExistence type="inferred from homology"/>
<keyword evidence="3 4" id="KW-0413">Isomerase</keyword>
<comment type="catalytic activity">
    <reaction evidence="4">
        <text>L-alanine = D-alanine</text>
        <dbReference type="Rhea" id="RHEA:20249"/>
        <dbReference type="ChEBI" id="CHEBI:57416"/>
        <dbReference type="ChEBI" id="CHEBI:57972"/>
        <dbReference type="EC" id="5.1.1.1"/>
    </reaction>
</comment>
<feature type="binding site" evidence="4 6">
    <location>
        <position position="330"/>
    </location>
    <ligand>
        <name>substrate</name>
    </ligand>
</feature>
<reference evidence="8" key="1">
    <citation type="journal article" date="2016" name="Genome Announc.">
        <title>Draft Genome Sequence of the Syntrophic Lactate-Degrading Bacterium Tepidanaerobacter syntrophicus JLT.</title>
        <authorList>
            <person name="Matsuura N."/>
            <person name="Ohashi A."/>
            <person name="Tourlousse D.M."/>
            <person name="Sekiguchi Y."/>
        </authorList>
    </citation>
    <scope>NUCLEOTIDE SEQUENCE [LARGE SCALE GENOMIC DNA]</scope>
    <source>
        <strain evidence="8">JL</strain>
    </source>
</reference>
<dbReference type="InterPro" id="IPR000821">
    <property type="entry name" value="Ala_racemase"/>
</dbReference>
<dbReference type="EMBL" id="DF977003">
    <property type="protein sequence ID" value="GAQ26205.1"/>
    <property type="molecule type" value="Genomic_DNA"/>
</dbReference>
<dbReference type="InterPro" id="IPR009006">
    <property type="entry name" value="Ala_racemase/Decarboxylase_C"/>
</dbReference>
<dbReference type="SUPFAM" id="SSF51419">
    <property type="entry name" value="PLP-binding barrel"/>
    <property type="match status" value="1"/>
</dbReference>
<dbReference type="PROSITE" id="PS00395">
    <property type="entry name" value="ALANINE_RACEMASE"/>
    <property type="match status" value="1"/>
</dbReference>
<dbReference type="SUPFAM" id="SSF50621">
    <property type="entry name" value="Alanine racemase C-terminal domain-like"/>
    <property type="match status" value="1"/>
</dbReference>
<protein>
    <recommendedName>
        <fullName evidence="4">Alanine racemase</fullName>
        <ecNumber evidence="4">5.1.1.1</ecNumber>
    </recommendedName>
</protein>
<comment type="cofactor">
    <cofactor evidence="1 4 5">
        <name>pyridoxal 5'-phosphate</name>
        <dbReference type="ChEBI" id="CHEBI:597326"/>
    </cofactor>
</comment>
<dbReference type="PANTHER" id="PTHR30511">
    <property type="entry name" value="ALANINE RACEMASE"/>
    <property type="match status" value="1"/>
</dbReference>
<feature type="active site" description="Proton acceptor; specific for D-alanine" evidence="4">
    <location>
        <position position="36"/>
    </location>
</feature>
<comment type="pathway">
    <text evidence="4">Amino-acid biosynthesis; D-alanine biosynthesis; D-alanine from L-alanine: step 1/1.</text>
</comment>
<dbReference type="STRING" id="224999.GCA_001485475_02249"/>
<keyword evidence="2 4" id="KW-0663">Pyridoxal phosphate</keyword>
<dbReference type="GO" id="GO:0030632">
    <property type="term" value="P:D-alanine biosynthetic process"/>
    <property type="evidence" value="ECO:0007669"/>
    <property type="project" value="UniProtKB-UniRule"/>
</dbReference>
<evidence type="ECO:0000256" key="3">
    <source>
        <dbReference type="ARBA" id="ARBA00023235"/>
    </source>
</evidence>
<dbReference type="Pfam" id="PF00842">
    <property type="entry name" value="Ala_racemase_C"/>
    <property type="match status" value="1"/>
</dbReference>
<dbReference type="InterPro" id="IPR020622">
    <property type="entry name" value="Ala_racemase_pyridoxalP-BS"/>
</dbReference>
<dbReference type="Gene3D" id="3.20.20.10">
    <property type="entry name" value="Alanine racemase"/>
    <property type="match status" value="1"/>
</dbReference>
<feature type="active site" description="Proton acceptor; specific for L-alanine" evidence="4">
    <location>
        <position position="258"/>
    </location>
</feature>
<feature type="domain" description="Alanine racemase C-terminal" evidence="7">
    <location>
        <begin position="237"/>
        <end position="368"/>
    </location>
</feature>
<dbReference type="InterPro" id="IPR001608">
    <property type="entry name" value="Ala_racemase_N"/>
</dbReference>
<dbReference type="GO" id="GO:0030170">
    <property type="term" value="F:pyridoxal phosphate binding"/>
    <property type="evidence" value="ECO:0007669"/>
    <property type="project" value="UniProtKB-UniRule"/>
</dbReference>
<dbReference type="Pfam" id="PF01168">
    <property type="entry name" value="Ala_racemase_N"/>
    <property type="match status" value="1"/>
</dbReference>
<comment type="function">
    <text evidence="4">Catalyzes the interconversion of L-alanine and D-alanine. May also act on other amino acids.</text>
</comment>
<keyword evidence="9" id="KW-1185">Reference proteome</keyword>
<evidence type="ECO:0000256" key="1">
    <source>
        <dbReference type="ARBA" id="ARBA00001933"/>
    </source>
</evidence>
<feature type="modified residue" description="N6-(pyridoxal phosphate)lysine" evidence="4 5">
    <location>
        <position position="36"/>
    </location>
</feature>
<organism evidence="8">
    <name type="scientific">Tepidanaerobacter syntrophicus</name>
    <dbReference type="NCBI Taxonomy" id="224999"/>
    <lineage>
        <taxon>Bacteria</taxon>
        <taxon>Bacillati</taxon>
        <taxon>Bacillota</taxon>
        <taxon>Clostridia</taxon>
        <taxon>Thermosediminibacterales</taxon>
        <taxon>Tepidanaerobacteraceae</taxon>
        <taxon>Tepidanaerobacter</taxon>
    </lineage>
</organism>
<dbReference type="Gene3D" id="2.40.37.10">
    <property type="entry name" value="Lyase, Ornithine Decarboxylase, Chain A, domain 1"/>
    <property type="match status" value="1"/>
</dbReference>